<protein>
    <recommendedName>
        <fullName evidence="4">DNA methylase N-4/N-6 domain-containing protein</fullName>
    </recommendedName>
</protein>
<evidence type="ECO:0000259" key="4">
    <source>
        <dbReference type="Pfam" id="PF01555"/>
    </source>
</evidence>
<dbReference type="CDD" id="cd02440">
    <property type="entry name" value="AdoMet_MTases"/>
    <property type="match status" value="1"/>
</dbReference>
<dbReference type="InterPro" id="IPR029063">
    <property type="entry name" value="SAM-dependent_MTases_sf"/>
</dbReference>
<organism evidence="5 6">
    <name type="scientific">Candidatus Magnetoglobus multicellularis str. Araruama</name>
    <dbReference type="NCBI Taxonomy" id="890399"/>
    <lineage>
        <taxon>Bacteria</taxon>
        <taxon>Pseudomonadati</taxon>
        <taxon>Thermodesulfobacteriota</taxon>
        <taxon>Desulfobacteria</taxon>
        <taxon>Desulfobacterales</taxon>
        <taxon>Desulfobacteraceae</taxon>
        <taxon>Candidatus Magnetoglobus</taxon>
    </lineage>
</organism>
<dbReference type="Pfam" id="PF01555">
    <property type="entry name" value="N6_N4_Mtase"/>
    <property type="match status" value="1"/>
</dbReference>
<dbReference type="GO" id="GO:0008170">
    <property type="term" value="F:N-methyltransferase activity"/>
    <property type="evidence" value="ECO:0007669"/>
    <property type="project" value="InterPro"/>
</dbReference>
<comment type="caution">
    <text evidence="5">The sequence shown here is derived from an EMBL/GenBank/DDBJ whole genome shotgun (WGS) entry which is preliminary data.</text>
</comment>
<dbReference type="SUPFAM" id="SSF53335">
    <property type="entry name" value="S-adenosyl-L-methionine-dependent methyltransferases"/>
    <property type="match status" value="1"/>
</dbReference>
<evidence type="ECO:0000256" key="3">
    <source>
        <dbReference type="ARBA" id="ARBA00022679"/>
    </source>
</evidence>
<dbReference type="PROSITE" id="PS00092">
    <property type="entry name" value="N6_MTASE"/>
    <property type="match status" value="1"/>
</dbReference>
<proteinExistence type="inferred from homology"/>
<name>A0A1V1PBH9_9BACT</name>
<evidence type="ECO:0000313" key="6">
    <source>
        <dbReference type="Proteomes" id="UP000189670"/>
    </source>
</evidence>
<keyword evidence="2" id="KW-0489">Methyltransferase</keyword>
<dbReference type="InterPro" id="IPR002052">
    <property type="entry name" value="DNA_methylase_N6_adenine_CS"/>
</dbReference>
<dbReference type="PRINTS" id="PR00508">
    <property type="entry name" value="S21N4MTFRASE"/>
</dbReference>
<keyword evidence="3" id="KW-0808">Transferase</keyword>
<dbReference type="InterPro" id="IPR002941">
    <property type="entry name" value="DNA_methylase_N4/N6"/>
</dbReference>
<accession>A0A1V1PBH9</accession>
<sequence>MRTNTNGSKMNNIQIEQGDAIELFATIKSNSIDLIIADPPYNLGKNYGNNHDLRDFEDYLQFSSIWLKEAYRVLKPTGSIYVFMGVRFISYIFNITDQGII</sequence>
<dbReference type="EMBL" id="ATBP01000168">
    <property type="protein sequence ID" value="ETR72237.1"/>
    <property type="molecule type" value="Genomic_DNA"/>
</dbReference>
<evidence type="ECO:0000256" key="2">
    <source>
        <dbReference type="ARBA" id="ARBA00022603"/>
    </source>
</evidence>
<feature type="domain" description="DNA methylase N-4/N-6" evidence="4">
    <location>
        <begin position="32"/>
        <end position="97"/>
    </location>
</feature>
<dbReference type="GO" id="GO:0032259">
    <property type="term" value="P:methylation"/>
    <property type="evidence" value="ECO:0007669"/>
    <property type="project" value="UniProtKB-KW"/>
</dbReference>
<dbReference type="AlphaFoldDB" id="A0A1V1PBH9"/>
<evidence type="ECO:0000256" key="1">
    <source>
        <dbReference type="ARBA" id="ARBA00006594"/>
    </source>
</evidence>
<evidence type="ECO:0000313" key="5">
    <source>
        <dbReference type="EMBL" id="ETR72237.1"/>
    </source>
</evidence>
<dbReference type="Proteomes" id="UP000189670">
    <property type="component" value="Unassembled WGS sequence"/>
</dbReference>
<comment type="similarity">
    <text evidence="1">Belongs to the N(4)/N(6)-methyltransferase family.</text>
</comment>
<gene>
    <name evidence="5" type="ORF">OMM_07623</name>
</gene>
<dbReference type="GO" id="GO:0003677">
    <property type="term" value="F:DNA binding"/>
    <property type="evidence" value="ECO:0007669"/>
    <property type="project" value="InterPro"/>
</dbReference>
<dbReference type="InterPro" id="IPR001091">
    <property type="entry name" value="RM_Methyltransferase"/>
</dbReference>
<dbReference type="Gene3D" id="3.40.50.150">
    <property type="entry name" value="Vaccinia Virus protein VP39"/>
    <property type="match status" value="1"/>
</dbReference>
<reference evidence="6" key="1">
    <citation type="submission" date="2012-11" db="EMBL/GenBank/DDBJ databases">
        <authorList>
            <person name="Lucero-Rivera Y.E."/>
            <person name="Tovar-Ramirez D."/>
        </authorList>
    </citation>
    <scope>NUCLEOTIDE SEQUENCE [LARGE SCALE GENOMIC DNA]</scope>
    <source>
        <strain evidence="6">Araruama</strain>
    </source>
</reference>